<dbReference type="PANTHER" id="PTHR43735:SF3">
    <property type="entry name" value="FERROPTOSIS SUPPRESSOR PROTEIN 1"/>
    <property type="match status" value="1"/>
</dbReference>
<dbReference type="Gene3D" id="3.50.50.100">
    <property type="match status" value="1"/>
</dbReference>
<dbReference type="RefSeq" id="XP_021384768.1">
    <property type="nucleotide sequence ID" value="XM_021529093.1"/>
</dbReference>
<comment type="cofactor">
    <cofactor evidence="22">
        <name>6-hydroxy-FAD</name>
        <dbReference type="ChEBI" id="CHEBI:60470"/>
    </cofactor>
</comment>
<evidence type="ECO:0000313" key="32">
    <source>
        <dbReference type="Proteomes" id="UP000197619"/>
    </source>
</evidence>
<evidence type="ECO:0000256" key="26">
    <source>
        <dbReference type="ARBA" id="ARBA00048412"/>
    </source>
</evidence>
<dbReference type="GO" id="GO:0005886">
    <property type="term" value="C:plasma membrane"/>
    <property type="evidence" value="ECO:0007669"/>
    <property type="project" value="UniProtKB-SubCell"/>
</dbReference>
<protein>
    <recommendedName>
        <fullName evidence="23">Ferroptosis suppressor protein 1</fullName>
    </recommendedName>
    <alternativeName>
        <fullName evidence="24">Apoptosis-inducing factor homologous mitochondrion-associated inducer of death</fullName>
    </alternativeName>
    <alternativeName>
        <fullName evidence="25">p53-responsive gene 3 protein</fullName>
    </alternativeName>
</protein>
<organism evidence="31 32">
    <name type="scientific">Lonchura striata</name>
    <name type="common">white-rumped munia</name>
    <dbReference type="NCBI Taxonomy" id="40157"/>
    <lineage>
        <taxon>Eukaryota</taxon>
        <taxon>Metazoa</taxon>
        <taxon>Chordata</taxon>
        <taxon>Craniata</taxon>
        <taxon>Vertebrata</taxon>
        <taxon>Euteleostomi</taxon>
        <taxon>Archelosauria</taxon>
        <taxon>Archosauria</taxon>
        <taxon>Dinosauria</taxon>
        <taxon>Saurischia</taxon>
        <taxon>Theropoda</taxon>
        <taxon>Coelurosauria</taxon>
        <taxon>Aves</taxon>
        <taxon>Neognathae</taxon>
        <taxon>Neoaves</taxon>
        <taxon>Telluraves</taxon>
        <taxon>Australaves</taxon>
        <taxon>Passeriformes</taxon>
        <taxon>Passeroidea</taxon>
        <taxon>Estrildidae</taxon>
        <taxon>Estrildinae</taxon>
        <taxon>Lonchura</taxon>
    </lineage>
</organism>
<evidence type="ECO:0000256" key="23">
    <source>
        <dbReference type="ARBA" id="ARBA00040253"/>
    </source>
</evidence>
<dbReference type="Proteomes" id="UP000197619">
    <property type="component" value="Unassembled WGS sequence"/>
</dbReference>
<keyword evidence="8" id="KW-0963">Cytoplasm</keyword>
<evidence type="ECO:0000256" key="2">
    <source>
        <dbReference type="ARBA" id="ARBA00004193"/>
    </source>
</evidence>
<evidence type="ECO:0000256" key="22">
    <source>
        <dbReference type="ARBA" id="ARBA00037027"/>
    </source>
</evidence>
<evidence type="ECO:0000313" key="31">
    <source>
        <dbReference type="EMBL" id="OWK56040.1"/>
    </source>
</evidence>
<keyword evidence="15" id="KW-1133">Transmembrane helix</keyword>
<evidence type="ECO:0000256" key="27">
    <source>
        <dbReference type="ARBA" id="ARBA00049236"/>
    </source>
</evidence>
<keyword evidence="21" id="KW-0449">Lipoprotein</keyword>
<evidence type="ECO:0000256" key="16">
    <source>
        <dbReference type="ARBA" id="ARBA00022990"/>
    </source>
</evidence>
<comment type="catalytic activity">
    <reaction evidence="29">
        <text>menaquinone-4 + NADH + H(+) = menaquinol-4 + NAD(+)</text>
        <dbReference type="Rhea" id="RHEA:74079"/>
        <dbReference type="ChEBI" id="CHEBI:15378"/>
        <dbReference type="ChEBI" id="CHEBI:57540"/>
        <dbReference type="ChEBI" id="CHEBI:57945"/>
        <dbReference type="ChEBI" id="CHEBI:78277"/>
        <dbReference type="ChEBI" id="CHEBI:193091"/>
    </reaction>
    <physiologicalReaction direction="left-to-right" evidence="29">
        <dbReference type="Rhea" id="RHEA:74080"/>
    </physiologicalReaction>
</comment>
<dbReference type="KEGG" id="lsr:110469890"/>
<keyword evidence="9" id="KW-0285">Flavoprotein</keyword>
<evidence type="ECO:0000256" key="12">
    <source>
        <dbReference type="ARBA" id="ARBA00022707"/>
    </source>
</evidence>
<evidence type="ECO:0000256" key="29">
    <source>
        <dbReference type="ARBA" id="ARBA00049479"/>
    </source>
</evidence>
<evidence type="ECO:0000256" key="7">
    <source>
        <dbReference type="ARBA" id="ARBA00022475"/>
    </source>
</evidence>
<dbReference type="CTD" id="84883"/>
<dbReference type="PRINTS" id="PR00368">
    <property type="entry name" value="FADPNR"/>
</dbReference>
<proteinExistence type="inferred from homology"/>
<dbReference type="PANTHER" id="PTHR43735">
    <property type="entry name" value="APOPTOSIS-INDUCING FACTOR 1"/>
    <property type="match status" value="1"/>
</dbReference>
<evidence type="ECO:0000256" key="24">
    <source>
        <dbReference type="ARBA" id="ARBA00041541"/>
    </source>
</evidence>
<dbReference type="Pfam" id="PF07992">
    <property type="entry name" value="Pyr_redox_2"/>
    <property type="match status" value="1"/>
</dbReference>
<dbReference type="GO" id="GO:0005634">
    <property type="term" value="C:nucleus"/>
    <property type="evidence" value="ECO:0007669"/>
    <property type="project" value="UniProtKB-SubCell"/>
</dbReference>
<dbReference type="STRING" id="299123.ENSLSDP00000024783"/>
<evidence type="ECO:0000256" key="18">
    <source>
        <dbReference type="ARBA" id="ARBA00023128"/>
    </source>
</evidence>
<gene>
    <name evidence="31" type="primary">AIFM2</name>
    <name evidence="31" type="ORF">RLOC_00014383</name>
</gene>
<comment type="subcellular location">
    <subcellularLocation>
        <location evidence="2">Cell membrane</location>
        <topology evidence="2">Lipid-anchor</topology>
    </subcellularLocation>
    <subcellularLocation>
        <location evidence="4">Cytoplasm</location>
    </subcellularLocation>
    <subcellularLocation>
        <location evidence="5">Lipid droplet</location>
    </subcellularLocation>
    <subcellularLocation>
        <location evidence="3">Mitochondrion membrane</location>
    </subcellularLocation>
    <subcellularLocation>
        <location evidence="1">Nucleus</location>
    </subcellularLocation>
</comment>
<evidence type="ECO:0000259" key="30">
    <source>
        <dbReference type="Pfam" id="PF07992"/>
    </source>
</evidence>
<keyword evidence="14" id="KW-0832">Ubl conjugation</keyword>
<name>A0A218URJ0_9PASE</name>
<comment type="catalytic activity">
    <reaction evidence="26">
        <text>menadione + NADH + H(+) = menadiol + NAD(+)</text>
        <dbReference type="Rhea" id="RHEA:69695"/>
        <dbReference type="ChEBI" id="CHEBI:6746"/>
        <dbReference type="ChEBI" id="CHEBI:15378"/>
        <dbReference type="ChEBI" id="CHEBI:28869"/>
        <dbReference type="ChEBI" id="CHEBI:57540"/>
        <dbReference type="ChEBI" id="CHEBI:57945"/>
    </reaction>
    <physiologicalReaction direction="left-to-right" evidence="26">
        <dbReference type="Rhea" id="RHEA:69696"/>
    </physiologicalReaction>
</comment>
<evidence type="ECO:0000256" key="13">
    <source>
        <dbReference type="ARBA" id="ARBA00022827"/>
    </source>
</evidence>
<evidence type="ECO:0000256" key="1">
    <source>
        <dbReference type="ARBA" id="ARBA00004123"/>
    </source>
</evidence>
<keyword evidence="11" id="KW-0812">Transmembrane</keyword>
<dbReference type="InterPro" id="IPR023753">
    <property type="entry name" value="FAD/NAD-binding_dom"/>
</dbReference>
<evidence type="ECO:0000256" key="28">
    <source>
        <dbReference type="ARBA" id="ARBA00049275"/>
    </source>
</evidence>
<evidence type="ECO:0000256" key="14">
    <source>
        <dbReference type="ARBA" id="ARBA00022843"/>
    </source>
</evidence>
<dbReference type="FunFam" id="3.50.50.100:FF:000003">
    <property type="entry name" value="Apoptosis-inducing factor, mitochondrion-associated, 2"/>
    <property type="match status" value="1"/>
</dbReference>
<dbReference type="GeneID" id="110469890"/>
<evidence type="ECO:0000256" key="19">
    <source>
        <dbReference type="ARBA" id="ARBA00023136"/>
    </source>
</evidence>
<keyword evidence="13" id="KW-0274">FAD</keyword>
<evidence type="ECO:0000256" key="25">
    <source>
        <dbReference type="ARBA" id="ARBA00042318"/>
    </source>
</evidence>
<keyword evidence="32" id="KW-1185">Reference proteome</keyword>
<keyword evidence="17" id="KW-0560">Oxidoreductase</keyword>
<dbReference type="EMBL" id="MUZQ01000177">
    <property type="protein sequence ID" value="OWK56040.1"/>
    <property type="molecule type" value="Genomic_DNA"/>
</dbReference>
<reference evidence="31 32" key="1">
    <citation type="submission" date="2017-05" db="EMBL/GenBank/DDBJ databases">
        <title>Genome of assembly of the Bengalese finch, Lonchura striata domestica.</title>
        <authorList>
            <person name="Colquitt B.M."/>
            <person name="Brainard M.S."/>
        </authorList>
    </citation>
    <scope>NUCLEOTIDE SEQUENCE [LARGE SCALE GENOMIC DNA]</scope>
    <source>
        <strain evidence="31">White83orange57</strain>
    </source>
</reference>
<sequence>MGSRLSLDGSVRVVVVGGGFGGTAAASLLKSWAVPFVLVDVRDAFHHNVAALRAAVESGFAKKTFISYSVTFGDNFRQGKVVAIDPGRQQVVLSDGEELHYSHLILATGSDGPFPGKFNQVIDMESAIQTYEDMVKEIEKSQRILVVGGGAAGVEMAAEIKTEYPGKEIILIHSKNALADVELLPSVRQVVKEILLRKGVQLLLSEKVSDIENLRPNQFQKDMVVRTEKGTEVVVDMVVLCTGIKINSSAYAAAFGDKMASNGALKVNKHLQLEGYENIYAIGDCADLKEPKMAYHAGLHANVVVTNIINSLTQKPLKTYEPGSLTFLLSMGRNDGVGQVNGYYVGRLLVTIAKSRDLFVSKSWRTMGQTMPS</sequence>
<dbReference type="GO" id="GO:0008637">
    <property type="term" value="P:apoptotic mitochondrial changes"/>
    <property type="evidence" value="ECO:0007669"/>
    <property type="project" value="TreeGrafter"/>
</dbReference>
<keyword evidence="7" id="KW-1003">Cell membrane</keyword>
<dbReference type="GO" id="GO:0031966">
    <property type="term" value="C:mitochondrial membrane"/>
    <property type="evidence" value="ECO:0007669"/>
    <property type="project" value="UniProtKB-SubCell"/>
</dbReference>
<evidence type="ECO:0000256" key="15">
    <source>
        <dbReference type="ARBA" id="ARBA00022989"/>
    </source>
</evidence>
<comment type="similarity">
    <text evidence="6">Belongs to the FAD-dependent oxidoreductase family.</text>
</comment>
<comment type="catalytic activity">
    <reaction evidence="28">
        <text>phylloquinone + NADH + H(+) = phylloquinol + NAD(+)</text>
        <dbReference type="Rhea" id="RHEA:74075"/>
        <dbReference type="ChEBI" id="CHEBI:15378"/>
        <dbReference type="ChEBI" id="CHEBI:18067"/>
        <dbReference type="ChEBI" id="CHEBI:28433"/>
        <dbReference type="ChEBI" id="CHEBI:57540"/>
        <dbReference type="ChEBI" id="CHEBI:57945"/>
    </reaction>
    <physiologicalReaction direction="left-to-right" evidence="28">
        <dbReference type="Rhea" id="RHEA:74076"/>
    </physiologicalReaction>
</comment>
<comment type="caution">
    <text evidence="31">The sequence shown here is derived from an EMBL/GenBank/DDBJ whole genome shotgun (WGS) entry which is preliminary data.</text>
</comment>
<accession>A0A218URJ0</accession>
<dbReference type="GO" id="GO:0050660">
    <property type="term" value="F:flavin adenine dinucleotide binding"/>
    <property type="evidence" value="ECO:0007669"/>
    <property type="project" value="TreeGrafter"/>
</dbReference>
<dbReference type="SUPFAM" id="SSF51905">
    <property type="entry name" value="FAD/NAD(P)-binding domain"/>
    <property type="match status" value="1"/>
</dbReference>
<evidence type="ECO:0000256" key="17">
    <source>
        <dbReference type="ARBA" id="ARBA00023002"/>
    </source>
</evidence>
<evidence type="ECO:0000256" key="8">
    <source>
        <dbReference type="ARBA" id="ARBA00022490"/>
    </source>
</evidence>
<evidence type="ECO:0000256" key="10">
    <source>
        <dbReference type="ARBA" id="ARBA00022677"/>
    </source>
</evidence>
<dbReference type="GO" id="GO:0004174">
    <property type="term" value="F:electron-transferring-flavoprotein dehydrogenase activity"/>
    <property type="evidence" value="ECO:0007669"/>
    <property type="project" value="TreeGrafter"/>
</dbReference>
<evidence type="ECO:0000256" key="4">
    <source>
        <dbReference type="ARBA" id="ARBA00004496"/>
    </source>
</evidence>
<evidence type="ECO:0000256" key="11">
    <source>
        <dbReference type="ARBA" id="ARBA00022692"/>
    </source>
</evidence>
<evidence type="ECO:0000256" key="5">
    <source>
        <dbReference type="ARBA" id="ARBA00004502"/>
    </source>
</evidence>
<dbReference type="AlphaFoldDB" id="A0A218URJ0"/>
<evidence type="ECO:0000256" key="20">
    <source>
        <dbReference type="ARBA" id="ARBA00023242"/>
    </source>
</evidence>
<keyword evidence="18" id="KW-0496">Mitochondrion</keyword>
<keyword evidence="10" id="KW-0551">Lipid droplet</keyword>
<keyword evidence="12" id="KW-0519">Myristate</keyword>
<evidence type="ECO:0000256" key="9">
    <source>
        <dbReference type="ARBA" id="ARBA00022630"/>
    </source>
</evidence>
<dbReference type="GO" id="GO:0043065">
    <property type="term" value="P:positive regulation of apoptotic process"/>
    <property type="evidence" value="ECO:0007669"/>
    <property type="project" value="TreeGrafter"/>
</dbReference>
<evidence type="ECO:0000256" key="3">
    <source>
        <dbReference type="ARBA" id="ARBA00004325"/>
    </source>
</evidence>
<dbReference type="PRINTS" id="PR00469">
    <property type="entry name" value="PNDRDTASEII"/>
</dbReference>
<dbReference type="InterPro" id="IPR036188">
    <property type="entry name" value="FAD/NAD-bd_sf"/>
</dbReference>
<keyword evidence="20" id="KW-0539">Nucleus</keyword>
<comment type="catalytic activity">
    <reaction evidence="27">
        <text>ubiquinone-10 + NADH + H(+) = ubiquinol-10 + NAD(+)</text>
        <dbReference type="Rhea" id="RHEA:61984"/>
        <dbReference type="ChEBI" id="CHEBI:15378"/>
        <dbReference type="ChEBI" id="CHEBI:46245"/>
        <dbReference type="ChEBI" id="CHEBI:57540"/>
        <dbReference type="ChEBI" id="CHEBI:57945"/>
        <dbReference type="ChEBI" id="CHEBI:64183"/>
    </reaction>
    <physiologicalReaction direction="left-to-right" evidence="27">
        <dbReference type="Rhea" id="RHEA:61985"/>
    </physiologicalReaction>
</comment>
<keyword evidence="19" id="KW-0472">Membrane</keyword>
<evidence type="ECO:0000256" key="6">
    <source>
        <dbReference type="ARBA" id="ARBA00006442"/>
    </source>
</evidence>
<evidence type="ECO:0000256" key="21">
    <source>
        <dbReference type="ARBA" id="ARBA00023288"/>
    </source>
</evidence>
<keyword evidence="16" id="KW-0007">Acetylation</keyword>
<feature type="domain" description="FAD/NAD(P)-binding" evidence="30">
    <location>
        <begin position="12"/>
        <end position="298"/>
    </location>
</feature>
<dbReference type="GO" id="GO:0005811">
    <property type="term" value="C:lipid droplet"/>
    <property type="evidence" value="ECO:0007669"/>
    <property type="project" value="UniProtKB-SubCell"/>
</dbReference>